<accession>A0A6J7PEQ5</accession>
<evidence type="ECO:0000256" key="1">
    <source>
        <dbReference type="SAM" id="MobiDB-lite"/>
    </source>
</evidence>
<keyword evidence="2" id="KW-1133">Transmembrane helix</keyword>
<evidence type="ECO:0000256" key="2">
    <source>
        <dbReference type="SAM" id="Phobius"/>
    </source>
</evidence>
<protein>
    <submittedName>
        <fullName evidence="3">Unannotated protein</fullName>
    </submittedName>
</protein>
<feature type="region of interest" description="Disordered" evidence="1">
    <location>
        <begin position="100"/>
        <end position="160"/>
    </location>
</feature>
<feature type="region of interest" description="Disordered" evidence="1">
    <location>
        <begin position="1"/>
        <end position="26"/>
    </location>
</feature>
<gene>
    <name evidence="3" type="ORF">UFOPK4071_00163</name>
</gene>
<sequence>MNIPERERPQSSQLDTPSDVGSHAQTQVGIPYSRLLKPSYMNRWRRSWRPRVWAAGAGALGIIAGAGVIALNHPAQSAAASGSVPTPIYPTLTTTPARVWFEDRDDDDRDDDRWQDDLFNDGSSNPTTTTQQWVNTAPVPAPRSTYLPPVRAPQTTTRSS</sequence>
<name>A0A6J7PEQ5_9ZZZZ</name>
<feature type="transmembrane region" description="Helical" evidence="2">
    <location>
        <begin position="52"/>
        <end position="71"/>
    </location>
</feature>
<evidence type="ECO:0000313" key="3">
    <source>
        <dbReference type="EMBL" id="CAB5001653.1"/>
    </source>
</evidence>
<organism evidence="3">
    <name type="scientific">freshwater metagenome</name>
    <dbReference type="NCBI Taxonomy" id="449393"/>
    <lineage>
        <taxon>unclassified sequences</taxon>
        <taxon>metagenomes</taxon>
        <taxon>ecological metagenomes</taxon>
    </lineage>
</organism>
<keyword evidence="2" id="KW-0472">Membrane</keyword>
<keyword evidence="2" id="KW-0812">Transmembrane</keyword>
<proteinExistence type="predicted"/>
<dbReference type="EMBL" id="CAFBPF010000010">
    <property type="protein sequence ID" value="CAB5001653.1"/>
    <property type="molecule type" value="Genomic_DNA"/>
</dbReference>
<dbReference type="AlphaFoldDB" id="A0A6J7PEQ5"/>
<reference evidence="3" key="1">
    <citation type="submission" date="2020-05" db="EMBL/GenBank/DDBJ databases">
        <authorList>
            <person name="Chiriac C."/>
            <person name="Salcher M."/>
            <person name="Ghai R."/>
            <person name="Kavagutti S V."/>
        </authorList>
    </citation>
    <scope>NUCLEOTIDE SEQUENCE</scope>
</reference>
<feature type="compositionally biased region" description="Polar residues" evidence="1">
    <location>
        <begin position="121"/>
        <end position="135"/>
    </location>
</feature>